<dbReference type="Gene3D" id="3.10.129.10">
    <property type="entry name" value="Hotdog Thioesterase"/>
    <property type="match status" value="1"/>
</dbReference>
<organism evidence="10 11">
    <name type="scientific">Fructobacillus durionis</name>
    <dbReference type="NCBI Taxonomy" id="283737"/>
    <lineage>
        <taxon>Bacteria</taxon>
        <taxon>Bacillati</taxon>
        <taxon>Bacillota</taxon>
        <taxon>Bacilli</taxon>
        <taxon>Lactobacillales</taxon>
        <taxon>Lactobacillaceae</taxon>
        <taxon>Fructobacillus</taxon>
    </lineage>
</organism>
<feature type="domain" description="Acyl-ACP thioesterase N-terminal hotdog" evidence="8">
    <location>
        <begin position="10"/>
        <end position="131"/>
    </location>
</feature>
<proteinExistence type="inferred from homology"/>
<dbReference type="InterPro" id="IPR049427">
    <property type="entry name" value="Acyl-ACP_TE_C"/>
</dbReference>
<dbReference type="Pfam" id="PF01643">
    <property type="entry name" value="Acyl-ACP_TE"/>
    <property type="match status" value="1"/>
</dbReference>
<evidence type="ECO:0000256" key="1">
    <source>
        <dbReference type="ARBA" id="ARBA00006500"/>
    </source>
</evidence>
<dbReference type="SUPFAM" id="SSF54637">
    <property type="entry name" value="Thioesterase/thiol ester dehydrase-isomerase"/>
    <property type="match status" value="2"/>
</dbReference>
<dbReference type="GO" id="GO:0016297">
    <property type="term" value="F:fatty acyl-[ACP] hydrolase activity"/>
    <property type="evidence" value="ECO:0007669"/>
    <property type="project" value="InterPro"/>
</dbReference>
<evidence type="ECO:0000256" key="5">
    <source>
        <dbReference type="ARBA" id="ARBA00022946"/>
    </source>
</evidence>
<dbReference type="PANTHER" id="PTHR31727">
    <property type="entry name" value="OLEOYL-ACYL CARRIER PROTEIN THIOESTERASE 1, CHLOROPLASTIC"/>
    <property type="match status" value="1"/>
</dbReference>
<dbReference type="InterPro" id="IPR002864">
    <property type="entry name" value="Acyl-ACP_thioesterase_NHD"/>
</dbReference>
<evidence type="ECO:0000259" key="8">
    <source>
        <dbReference type="Pfam" id="PF01643"/>
    </source>
</evidence>
<dbReference type="AlphaFoldDB" id="A0A1I1H9T5"/>
<comment type="similarity">
    <text evidence="1">Belongs to the acyl-ACP thioesterase family.</text>
</comment>
<evidence type="ECO:0000256" key="6">
    <source>
        <dbReference type="ARBA" id="ARBA00023098"/>
    </source>
</evidence>
<evidence type="ECO:0000313" key="11">
    <source>
        <dbReference type="Proteomes" id="UP000199376"/>
    </source>
</evidence>
<evidence type="ECO:0000256" key="3">
    <source>
        <dbReference type="ARBA" id="ARBA00022801"/>
    </source>
</evidence>
<dbReference type="STRING" id="283737.SAMN05660453_1243"/>
<evidence type="ECO:0000256" key="4">
    <source>
        <dbReference type="ARBA" id="ARBA00022832"/>
    </source>
</evidence>
<accession>A0A1I1H9T5</accession>
<keyword evidence="11" id="KW-1185">Reference proteome</keyword>
<keyword evidence="2" id="KW-0444">Lipid biosynthesis</keyword>
<dbReference type="PANTHER" id="PTHR31727:SF6">
    <property type="entry name" value="OLEOYL-ACYL CARRIER PROTEIN THIOESTERASE 1, CHLOROPLASTIC"/>
    <property type="match status" value="1"/>
</dbReference>
<sequence length="247" mass="28794">MADIYSIDRPVEYYQVDLTRKLSLSMILNLAILCSRKQGEYLKVGYEETDRRGLGWVILQYDVNIIRRPKLGEELTIETKAGAWSTYFAMRGFLFKDAKGEVIIDIDSLWTLIDLESRHIQKLPLDLVQPYGGEESKRLPKMVKIPKIKDEPVDTDKPYQVRFLDIDGNRHVNNSKYLEWMLDVLPLEFLKEHEPSRFSIRYENEVHYGHQVDSQVVMGDNETKHRVKDGEQTAAEAIIHWTPVKAK</sequence>
<dbReference type="InterPro" id="IPR029069">
    <property type="entry name" value="HotDog_dom_sf"/>
</dbReference>
<protein>
    <submittedName>
        <fullName evidence="10">Medium-chain acyl-[acyl-carrier-protein] hydrolase</fullName>
    </submittedName>
</protein>
<dbReference type="Pfam" id="PF20791">
    <property type="entry name" value="Acyl-ACP_TE_C"/>
    <property type="match status" value="1"/>
</dbReference>
<evidence type="ECO:0000256" key="7">
    <source>
        <dbReference type="ARBA" id="ARBA00023160"/>
    </source>
</evidence>
<evidence type="ECO:0000313" key="10">
    <source>
        <dbReference type="EMBL" id="SFC18233.1"/>
    </source>
</evidence>
<name>A0A1I1H9T5_9LACO</name>
<dbReference type="OrthoDB" id="9801517at2"/>
<evidence type="ECO:0000256" key="2">
    <source>
        <dbReference type="ARBA" id="ARBA00022516"/>
    </source>
</evidence>
<evidence type="ECO:0000259" key="9">
    <source>
        <dbReference type="Pfam" id="PF20791"/>
    </source>
</evidence>
<dbReference type="InterPro" id="IPR045023">
    <property type="entry name" value="FATA/B"/>
</dbReference>
<dbReference type="CDD" id="cd00586">
    <property type="entry name" value="4HBT"/>
    <property type="match status" value="1"/>
</dbReference>
<gene>
    <name evidence="10" type="ORF">SAMN05660453_1243</name>
</gene>
<keyword evidence="3 10" id="KW-0378">Hydrolase</keyword>
<keyword evidence="5" id="KW-0809">Transit peptide</keyword>
<dbReference type="EMBL" id="FOLI01000007">
    <property type="protein sequence ID" value="SFC18233.1"/>
    <property type="molecule type" value="Genomic_DNA"/>
</dbReference>
<keyword evidence="6" id="KW-0443">Lipid metabolism</keyword>
<dbReference type="GO" id="GO:0000036">
    <property type="term" value="F:acyl carrier activity"/>
    <property type="evidence" value="ECO:0007669"/>
    <property type="project" value="TreeGrafter"/>
</dbReference>
<reference evidence="10 11" key="1">
    <citation type="submission" date="2016-10" db="EMBL/GenBank/DDBJ databases">
        <authorList>
            <person name="de Groot N.N."/>
        </authorList>
    </citation>
    <scope>NUCLEOTIDE SEQUENCE [LARGE SCALE GENOMIC DNA]</scope>
    <source>
        <strain evidence="10 11">DSM 19113</strain>
    </source>
</reference>
<keyword evidence="4" id="KW-0276">Fatty acid metabolism</keyword>
<dbReference type="Proteomes" id="UP000199376">
    <property type="component" value="Unassembled WGS sequence"/>
</dbReference>
<dbReference type="RefSeq" id="WP_091503066.1">
    <property type="nucleotide sequence ID" value="NZ_FOLI01000007.1"/>
</dbReference>
<keyword evidence="7" id="KW-0275">Fatty acid biosynthesis</keyword>
<feature type="domain" description="Acyl-ACP thioesterase-like C-terminal" evidence="9">
    <location>
        <begin position="153"/>
        <end position="242"/>
    </location>
</feature>